<reference evidence="2 3" key="1">
    <citation type="journal article" date="2019" name="Sci. Rep.">
        <title>A high-quality genome of Eragrostis curvula grass provides insights into Poaceae evolution and supports new strategies to enhance forage quality.</title>
        <authorList>
            <person name="Carballo J."/>
            <person name="Santos B.A.C.M."/>
            <person name="Zappacosta D."/>
            <person name="Garbus I."/>
            <person name="Selva J.P."/>
            <person name="Gallo C.A."/>
            <person name="Diaz A."/>
            <person name="Albertini E."/>
            <person name="Caccamo M."/>
            <person name="Echenique V."/>
        </authorList>
    </citation>
    <scope>NUCLEOTIDE SEQUENCE [LARGE SCALE GENOMIC DNA]</scope>
    <source>
        <strain evidence="3">cv. Victoria</strain>
        <tissue evidence="2">Leaf</tissue>
    </source>
</reference>
<protein>
    <submittedName>
        <fullName evidence="2">Uncharacterized protein</fullName>
    </submittedName>
</protein>
<organism evidence="2 3">
    <name type="scientific">Eragrostis curvula</name>
    <name type="common">weeping love grass</name>
    <dbReference type="NCBI Taxonomy" id="38414"/>
    <lineage>
        <taxon>Eukaryota</taxon>
        <taxon>Viridiplantae</taxon>
        <taxon>Streptophyta</taxon>
        <taxon>Embryophyta</taxon>
        <taxon>Tracheophyta</taxon>
        <taxon>Spermatophyta</taxon>
        <taxon>Magnoliopsida</taxon>
        <taxon>Liliopsida</taxon>
        <taxon>Poales</taxon>
        <taxon>Poaceae</taxon>
        <taxon>PACMAD clade</taxon>
        <taxon>Chloridoideae</taxon>
        <taxon>Eragrostideae</taxon>
        <taxon>Eragrostidinae</taxon>
        <taxon>Eragrostis</taxon>
    </lineage>
</organism>
<keyword evidence="3" id="KW-1185">Reference proteome</keyword>
<dbReference type="AlphaFoldDB" id="A0A5J9TSN2"/>
<evidence type="ECO:0000313" key="2">
    <source>
        <dbReference type="EMBL" id="TVU14396.1"/>
    </source>
</evidence>
<dbReference type="Gramene" id="TVU14396">
    <property type="protein sequence ID" value="TVU14396"/>
    <property type="gene ID" value="EJB05_37861"/>
</dbReference>
<dbReference type="Proteomes" id="UP000324897">
    <property type="component" value="Unassembled WGS sequence"/>
</dbReference>
<evidence type="ECO:0000313" key="3">
    <source>
        <dbReference type="Proteomes" id="UP000324897"/>
    </source>
</evidence>
<name>A0A5J9TSN2_9POAL</name>
<sequence length="236" mass="25774">MAAGARRRLPWLLELDDASSCAAAATLSWRRAWLLELDDASHGCWSSTTRAAARRRRPSAGDGHGCWSSTTPPMAAGARRREQLRGGGDPQLATGMAAGARRRLPWLLELDDASSCAAAAALSWRRARRRLSCACKGHGGGCLALARGTEAAALSWCVRGAHYWAWEDKEVHEASMAAAQNQEVRHLYCDKLEAVEIKYWYDDDPRLPNFLEGIQRALGKPVVVTKTDNLDGNHGI</sequence>
<dbReference type="EMBL" id="RWGY01000031">
    <property type="protein sequence ID" value="TVU14396.1"/>
    <property type="molecule type" value="Genomic_DNA"/>
</dbReference>
<comment type="caution">
    <text evidence="2">The sequence shown here is derived from an EMBL/GenBank/DDBJ whole genome shotgun (WGS) entry which is preliminary data.</text>
</comment>
<accession>A0A5J9TSN2</accession>
<feature type="region of interest" description="Disordered" evidence="1">
    <location>
        <begin position="55"/>
        <end position="74"/>
    </location>
</feature>
<gene>
    <name evidence="2" type="ORF">EJB05_37861</name>
</gene>
<feature type="non-terminal residue" evidence="2">
    <location>
        <position position="1"/>
    </location>
</feature>
<proteinExistence type="predicted"/>
<evidence type="ECO:0000256" key="1">
    <source>
        <dbReference type="SAM" id="MobiDB-lite"/>
    </source>
</evidence>